<dbReference type="EMBL" id="CAJNOQ010024461">
    <property type="protein sequence ID" value="CAF1527743.1"/>
    <property type="molecule type" value="Genomic_DNA"/>
</dbReference>
<sequence>MRLDGTRKGARQNTDMEQKMKKARRDAERGRTGHKNKQVERNGTRHGETRNGQSGAGQDGKRRGKERKETCRLWSRGTEEQKLMLTQNHGTIYEKIVNRRLSARHLSADI</sequence>
<evidence type="ECO:0000313" key="3">
    <source>
        <dbReference type="EMBL" id="CAF4386811.1"/>
    </source>
</evidence>
<dbReference type="EMBL" id="CAJOBC010090029">
    <property type="protein sequence ID" value="CAF4386811.1"/>
    <property type="molecule type" value="Genomic_DNA"/>
</dbReference>
<dbReference type="AlphaFoldDB" id="A0A815UUS9"/>
<reference evidence="2" key="1">
    <citation type="submission" date="2021-02" db="EMBL/GenBank/DDBJ databases">
        <authorList>
            <person name="Nowell W R."/>
        </authorList>
    </citation>
    <scope>NUCLEOTIDE SEQUENCE</scope>
</reference>
<accession>A0A815UUS9</accession>
<name>A0A815UUS9_9BILA</name>
<comment type="caution">
    <text evidence="2">The sequence shown here is derived from an EMBL/GenBank/DDBJ whole genome shotgun (WGS) entry which is preliminary data.</text>
</comment>
<evidence type="ECO:0000313" key="4">
    <source>
        <dbReference type="Proteomes" id="UP000663829"/>
    </source>
</evidence>
<protein>
    <submittedName>
        <fullName evidence="2">Uncharacterized protein</fullName>
    </submittedName>
</protein>
<evidence type="ECO:0000313" key="2">
    <source>
        <dbReference type="EMBL" id="CAF1527743.1"/>
    </source>
</evidence>
<dbReference type="Proteomes" id="UP000663829">
    <property type="component" value="Unassembled WGS sequence"/>
</dbReference>
<keyword evidence="4" id="KW-1185">Reference proteome</keyword>
<feature type="compositionally biased region" description="Basic and acidic residues" evidence="1">
    <location>
        <begin position="14"/>
        <end position="49"/>
    </location>
</feature>
<evidence type="ECO:0000256" key="1">
    <source>
        <dbReference type="SAM" id="MobiDB-lite"/>
    </source>
</evidence>
<proteinExistence type="predicted"/>
<feature type="region of interest" description="Disordered" evidence="1">
    <location>
        <begin position="1"/>
        <end position="74"/>
    </location>
</feature>
<dbReference type="Proteomes" id="UP000681722">
    <property type="component" value="Unassembled WGS sequence"/>
</dbReference>
<gene>
    <name evidence="2" type="ORF">GPM918_LOCUS37877</name>
    <name evidence="3" type="ORF">SRO942_LOCUS38660</name>
</gene>
<organism evidence="2 4">
    <name type="scientific">Didymodactylos carnosus</name>
    <dbReference type="NCBI Taxonomy" id="1234261"/>
    <lineage>
        <taxon>Eukaryota</taxon>
        <taxon>Metazoa</taxon>
        <taxon>Spiralia</taxon>
        <taxon>Gnathifera</taxon>
        <taxon>Rotifera</taxon>
        <taxon>Eurotatoria</taxon>
        <taxon>Bdelloidea</taxon>
        <taxon>Philodinida</taxon>
        <taxon>Philodinidae</taxon>
        <taxon>Didymodactylos</taxon>
    </lineage>
</organism>